<dbReference type="InterPro" id="IPR014942">
    <property type="entry name" value="AbiEii"/>
</dbReference>
<name>A0A1F5KSF3_9BACT</name>
<evidence type="ECO:0000313" key="1">
    <source>
        <dbReference type="EMBL" id="OGE43853.1"/>
    </source>
</evidence>
<dbReference type="Proteomes" id="UP000178565">
    <property type="component" value="Unassembled WGS sequence"/>
</dbReference>
<dbReference type="EMBL" id="MFDM01000011">
    <property type="protein sequence ID" value="OGE43853.1"/>
    <property type="molecule type" value="Genomic_DNA"/>
</dbReference>
<dbReference type="Pfam" id="PF08843">
    <property type="entry name" value="AbiEii"/>
    <property type="match status" value="1"/>
</dbReference>
<accession>A0A1F5KSF3</accession>
<evidence type="ECO:0008006" key="3">
    <source>
        <dbReference type="Google" id="ProtNLM"/>
    </source>
</evidence>
<reference evidence="1 2" key="1">
    <citation type="journal article" date="2016" name="Nat. Commun.">
        <title>Thousands of microbial genomes shed light on interconnected biogeochemical processes in an aquifer system.</title>
        <authorList>
            <person name="Anantharaman K."/>
            <person name="Brown C.T."/>
            <person name="Hug L.A."/>
            <person name="Sharon I."/>
            <person name="Castelle C.J."/>
            <person name="Probst A.J."/>
            <person name="Thomas B.C."/>
            <person name="Singh A."/>
            <person name="Wilkins M.J."/>
            <person name="Karaoz U."/>
            <person name="Brodie E.L."/>
            <person name="Williams K.H."/>
            <person name="Hubbard S.S."/>
            <person name="Banfield J.F."/>
        </authorList>
    </citation>
    <scope>NUCLEOTIDE SEQUENCE [LARGE SCALE GENOMIC DNA]</scope>
</reference>
<protein>
    <recommendedName>
        <fullName evidence="3">Nucleotidyl transferase AbiEii toxin, Type IV TA system</fullName>
    </recommendedName>
</protein>
<dbReference type="AlphaFoldDB" id="A0A1F5KSF3"/>
<evidence type="ECO:0000313" key="2">
    <source>
        <dbReference type="Proteomes" id="UP000178565"/>
    </source>
</evidence>
<dbReference type="STRING" id="1797785.A3B45_02375"/>
<comment type="caution">
    <text evidence="1">The sequence shown here is derived from an EMBL/GenBank/DDBJ whole genome shotgun (WGS) entry which is preliminary data.</text>
</comment>
<organism evidence="1 2">
    <name type="scientific">Candidatus Daviesbacteria bacterium RIFCSPLOWO2_01_FULL_39_12</name>
    <dbReference type="NCBI Taxonomy" id="1797785"/>
    <lineage>
        <taxon>Bacteria</taxon>
        <taxon>Candidatus Daviesiibacteriota</taxon>
    </lineage>
</organism>
<proteinExistence type="predicted"/>
<gene>
    <name evidence="1" type="ORF">A3B45_02375</name>
</gene>
<sequence length="211" mass="24190">MFTNTLSKNASDALAILGKSGIFNSAYLAGGTACALQIGHRVSLDLDFFTEKEFDTEIILEQLKKLSGFKLDETAKWTILGSFPKVKFSYFYYRYPLIKKTTTFSKINIASLEDISAMKIAAISDRGTKRDFIDLYFLAKEFTLEQMLRFYDQKYGKLSDNIFHIMKSLDYFADADSQEDPKMLVSFSWEEVKEFFQKQAITLAKGKLKLL</sequence>